<protein>
    <submittedName>
        <fullName evidence="1">Uncharacterized protein</fullName>
    </submittedName>
</protein>
<dbReference type="EMBL" id="DWZD01000047">
    <property type="protein sequence ID" value="HJA79600.1"/>
    <property type="molecule type" value="Genomic_DNA"/>
</dbReference>
<name>A0A9D2HP37_9BACT</name>
<organism evidence="1 2">
    <name type="scientific">Candidatus Desulfovibrio intestinavium</name>
    <dbReference type="NCBI Taxonomy" id="2838534"/>
    <lineage>
        <taxon>Bacteria</taxon>
        <taxon>Pseudomonadati</taxon>
        <taxon>Thermodesulfobacteriota</taxon>
        <taxon>Desulfovibrionia</taxon>
        <taxon>Desulfovibrionales</taxon>
        <taxon>Desulfovibrionaceae</taxon>
        <taxon>Desulfovibrio</taxon>
    </lineage>
</organism>
<evidence type="ECO:0000313" key="1">
    <source>
        <dbReference type="EMBL" id="HJA79600.1"/>
    </source>
</evidence>
<reference evidence="1" key="1">
    <citation type="journal article" date="2021" name="PeerJ">
        <title>Extensive microbial diversity within the chicken gut microbiome revealed by metagenomics and culture.</title>
        <authorList>
            <person name="Gilroy R."/>
            <person name="Ravi A."/>
            <person name="Getino M."/>
            <person name="Pursley I."/>
            <person name="Horton D.L."/>
            <person name="Alikhan N.F."/>
            <person name="Baker D."/>
            <person name="Gharbi K."/>
            <person name="Hall N."/>
            <person name="Watson M."/>
            <person name="Adriaenssens E.M."/>
            <person name="Foster-Nyarko E."/>
            <person name="Jarju S."/>
            <person name="Secka A."/>
            <person name="Antonio M."/>
            <person name="Oren A."/>
            <person name="Chaudhuri R.R."/>
            <person name="La Ragione R."/>
            <person name="Hildebrand F."/>
            <person name="Pallen M.J."/>
        </authorList>
    </citation>
    <scope>NUCLEOTIDE SEQUENCE</scope>
    <source>
        <strain evidence="1">5032</strain>
    </source>
</reference>
<proteinExistence type="predicted"/>
<dbReference type="Proteomes" id="UP000823821">
    <property type="component" value="Unassembled WGS sequence"/>
</dbReference>
<reference evidence="1" key="2">
    <citation type="submission" date="2021-04" db="EMBL/GenBank/DDBJ databases">
        <authorList>
            <person name="Gilroy R."/>
        </authorList>
    </citation>
    <scope>NUCLEOTIDE SEQUENCE</scope>
    <source>
        <strain evidence="1">5032</strain>
    </source>
</reference>
<dbReference type="AlphaFoldDB" id="A0A9D2HP37"/>
<comment type="caution">
    <text evidence="1">The sequence shown here is derived from an EMBL/GenBank/DDBJ whole genome shotgun (WGS) entry which is preliminary data.</text>
</comment>
<gene>
    <name evidence="1" type="ORF">H9784_08580</name>
</gene>
<accession>A0A9D2HP37</accession>
<sequence length="114" mass="12980">MYFIVTSCFCLQKFFKKFFSHSRLFFGKKISLLGLAIGEQSLFILFSRYVVDDSCGNGIVSPPRWGRRRSCRRSTPFRLNAGRHAGDRGVRAANDGENGQRRAMVGKLRAWRAA</sequence>
<evidence type="ECO:0000313" key="2">
    <source>
        <dbReference type="Proteomes" id="UP000823821"/>
    </source>
</evidence>